<protein>
    <submittedName>
        <fullName evidence="1">Uncharacterized protein</fullName>
    </submittedName>
</protein>
<reference evidence="1 2" key="1">
    <citation type="submission" date="2018-08" db="EMBL/GenBank/DDBJ databases">
        <authorList>
            <person name="Laetsch R D."/>
            <person name="Stevens L."/>
            <person name="Kumar S."/>
            <person name="Blaxter L. M."/>
        </authorList>
    </citation>
    <scope>NUCLEOTIDE SEQUENCE [LARGE SCALE GENOMIC DNA]</scope>
</reference>
<gene>
    <name evidence="1" type="ORF">NLS_LOCUS2835</name>
</gene>
<dbReference type="EMBL" id="UYRX01000139">
    <property type="protein sequence ID" value="VDK75279.1"/>
    <property type="molecule type" value="Genomic_DNA"/>
</dbReference>
<evidence type="ECO:0000313" key="2">
    <source>
        <dbReference type="Proteomes" id="UP000277928"/>
    </source>
</evidence>
<keyword evidence="2" id="KW-1185">Reference proteome</keyword>
<proteinExistence type="predicted"/>
<accession>A0A3P6SW37</accession>
<dbReference type="Proteomes" id="UP000277928">
    <property type="component" value="Unassembled WGS sequence"/>
</dbReference>
<sequence>MLSLALCGQGATVPDQRCYGQNAKEGLIFTPVPNKPVQAKLGEWRELEVVGLSAGEAQHCPDVNLRQRAVILLLNCGS</sequence>
<dbReference type="AlphaFoldDB" id="A0A3P6SW37"/>
<organism evidence="1 2">
    <name type="scientific">Litomosoides sigmodontis</name>
    <name type="common">Filarial nematode worm</name>
    <dbReference type="NCBI Taxonomy" id="42156"/>
    <lineage>
        <taxon>Eukaryota</taxon>
        <taxon>Metazoa</taxon>
        <taxon>Ecdysozoa</taxon>
        <taxon>Nematoda</taxon>
        <taxon>Chromadorea</taxon>
        <taxon>Rhabditida</taxon>
        <taxon>Spirurina</taxon>
        <taxon>Spiruromorpha</taxon>
        <taxon>Filarioidea</taxon>
        <taxon>Onchocercidae</taxon>
        <taxon>Litomosoides</taxon>
    </lineage>
</organism>
<name>A0A3P6SW37_LITSI</name>
<evidence type="ECO:0000313" key="1">
    <source>
        <dbReference type="EMBL" id="VDK75279.1"/>
    </source>
</evidence>